<dbReference type="Proteomes" id="UP001214250">
    <property type="component" value="Chromosome 1"/>
</dbReference>
<gene>
    <name evidence="2" type="ORF">PQO03_03600</name>
</gene>
<name>A0ABY7VS57_9BACT</name>
<organism evidence="2 3">
    <name type="scientific">Lentisphaera profundi</name>
    <dbReference type="NCBI Taxonomy" id="1658616"/>
    <lineage>
        <taxon>Bacteria</taxon>
        <taxon>Pseudomonadati</taxon>
        <taxon>Lentisphaerota</taxon>
        <taxon>Lentisphaeria</taxon>
        <taxon>Lentisphaerales</taxon>
        <taxon>Lentisphaeraceae</taxon>
        <taxon>Lentisphaera</taxon>
    </lineage>
</organism>
<proteinExistence type="predicted"/>
<dbReference type="EMBL" id="CP117811">
    <property type="protein sequence ID" value="WDE97041.1"/>
    <property type="molecule type" value="Genomic_DNA"/>
</dbReference>
<reference evidence="2 3" key="1">
    <citation type="submission" date="2023-02" db="EMBL/GenBank/DDBJ databases">
        <title>Genome sequence of Lentisphaera profundi SAORIC-696.</title>
        <authorList>
            <person name="Kim e."/>
            <person name="Cho J.-C."/>
            <person name="Choi A."/>
            <person name="Kang I."/>
        </authorList>
    </citation>
    <scope>NUCLEOTIDE SEQUENCE [LARGE SCALE GENOMIC DNA]</scope>
    <source>
        <strain evidence="2 3">SAORIC-696</strain>
    </source>
</reference>
<evidence type="ECO:0000313" key="2">
    <source>
        <dbReference type="EMBL" id="WDE97041.1"/>
    </source>
</evidence>
<evidence type="ECO:0000313" key="3">
    <source>
        <dbReference type="Proteomes" id="UP001214250"/>
    </source>
</evidence>
<dbReference type="InterPro" id="IPR049514">
    <property type="entry name" value="Fic-like_C"/>
</dbReference>
<protein>
    <recommendedName>
        <fullName evidence="1">Filamentation induced by cAMP protein Fic-like C-terminal domain-containing protein</fullName>
    </recommendedName>
</protein>
<dbReference type="RefSeq" id="WP_274151183.1">
    <property type="nucleotide sequence ID" value="NZ_CP117811.1"/>
</dbReference>
<feature type="domain" description="Filamentation induced by cAMP protein Fic-like C-terminal" evidence="1">
    <location>
        <begin position="3"/>
        <end position="60"/>
    </location>
</feature>
<accession>A0ABY7VS57</accession>
<keyword evidence="3" id="KW-1185">Reference proteome</keyword>
<dbReference type="Pfam" id="PF21247">
    <property type="entry name" value="Fic-like_C"/>
    <property type="match status" value="1"/>
</dbReference>
<sequence>MILLKVCKGEMSRQELMKKLKLKGRDNFNRLYLKPALKNQYLERTIADKPNSRLQKYRLTHLGKSLISYNHLRRSCSKRGELV</sequence>
<evidence type="ECO:0000259" key="1">
    <source>
        <dbReference type="Pfam" id="PF21247"/>
    </source>
</evidence>